<protein>
    <recommendedName>
        <fullName evidence="2">EGF-like domain-containing protein</fullName>
    </recommendedName>
</protein>
<keyword evidence="4" id="KW-1185">Reference proteome</keyword>
<dbReference type="AlphaFoldDB" id="A0A2G5U495"/>
<comment type="caution">
    <text evidence="3">The sequence shown here is derived from an EMBL/GenBank/DDBJ whole genome shotgun (WGS) entry which is preliminary data.</text>
</comment>
<keyword evidence="1" id="KW-0245">EGF-like domain</keyword>
<proteinExistence type="predicted"/>
<dbReference type="GO" id="GO:0005112">
    <property type="term" value="F:Notch binding"/>
    <property type="evidence" value="ECO:0007669"/>
    <property type="project" value="InterPro"/>
</dbReference>
<dbReference type="GO" id="GO:0001708">
    <property type="term" value="P:cell fate specification"/>
    <property type="evidence" value="ECO:0007669"/>
    <property type="project" value="InterPro"/>
</dbReference>
<dbReference type="PROSITE" id="PS50026">
    <property type="entry name" value="EGF_3"/>
    <property type="match status" value="1"/>
</dbReference>
<gene>
    <name evidence="3" type="primary">Cni-dsl-5</name>
    <name evidence="3" type="synonym">Cnig_chr_IV.g14040</name>
    <name evidence="3" type="ORF">B9Z55_014040</name>
</gene>
<dbReference type="GO" id="GO:0005886">
    <property type="term" value="C:plasma membrane"/>
    <property type="evidence" value="ECO:0007669"/>
    <property type="project" value="TreeGrafter"/>
</dbReference>
<dbReference type="PROSITE" id="PS01186">
    <property type="entry name" value="EGF_2"/>
    <property type="match status" value="1"/>
</dbReference>
<feature type="domain" description="EGF-like" evidence="2">
    <location>
        <begin position="11"/>
        <end position="44"/>
    </location>
</feature>
<dbReference type="PANTHER" id="PTHR22669">
    <property type="entry name" value="DELTA/SERRATE/LAG-2 DOMAIN PROTEIN"/>
    <property type="match status" value="1"/>
</dbReference>
<organism evidence="3 4">
    <name type="scientific">Caenorhabditis nigoni</name>
    <dbReference type="NCBI Taxonomy" id="1611254"/>
    <lineage>
        <taxon>Eukaryota</taxon>
        <taxon>Metazoa</taxon>
        <taxon>Ecdysozoa</taxon>
        <taxon>Nematoda</taxon>
        <taxon>Chromadorea</taxon>
        <taxon>Rhabditida</taxon>
        <taxon>Rhabditina</taxon>
        <taxon>Rhabditomorpha</taxon>
        <taxon>Rhabditoidea</taxon>
        <taxon>Rhabditidae</taxon>
        <taxon>Peloderinae</taxon>
        <taxon>Caenorhabditis</taxon>
    </lineage>
</organism>
<dbReference type="GO" id="GO:0007219">
    <property type="term" value="P:Notch signaling pathway"/>
    <property type="evidence" value="ECO:0007669"/>
    <property type="project" value="InterPro"/>
</dbReference>
<dbReference type="Proteomes" id="UP000230233">
    <property type="component" value="Chromosome IV"/>
</dbReference>
<accession>A0A2G5U495</accession>
<dbReference type="EMBL" id="PDUG01000004">
    <property type="protein sequence ID" value="PIC34365.1"/>
    <property type="molecule type" value="Genomic_DNA"/>
</dbReference>
<dbReference type="Gene3D" id="2.10.25.10">
    <property type="entry name" value="Laminin"/>
    <property type="match status" value="1"/>
</dbReference>
<dbReference type="OrthoDB" id="5827257at2759"/>
<sequence>MTGQKCDKKIDQKMCSCGKKGKCIDSSPKPICVCSRPFRGKNCEKKQLSASLSSHYKGDFWNFRMTFWQLIFSNLVENQLAEVKESEAWQTINKILGNNSETPFANRPKDTISFPFTGSVDLDSTDTK</sequence>
<name>A0A2G5U495_9PELO</name>
<reference evidence="4" key="1">
    <citation type="submission" date="2017-10" db="EMBL/GenBank/DDBJ databases">
        <title>Rapid genome shrinkage in a self-fertile nematode reveals novel sperm competition proteins.</title>
        <authorList>
            <person name="Yin D."/>
            <person name="Schwarz E.M."/>
            <person name="Thomas C.G."/>
            <person name="Felde R.L."/>
            <person name="Korf I.F."/>
            <person name="Cutter A.D."/>
            <person name="Schartner C.M."/>
            <person name="Ralston E.J."/>
            <person name="Meyer B.J."/>
            <person name="Haag E.S."/>
        </authorList>
    </citation>
    <scope>NUCLEOTIDE SEQUENCE [LARGE SCALE GENOMIC DNA]</scope>
    <source>
        <strain evidence="4">JU1422</strain>
    </source>
</reference>
<evidence type="ECO:0000313" key="4">
    <source>
        <dbReference type="Proteomes" id="UP000230233"/>
    </source>
</evidence>
<dbReference type="PANTHER" id="PTHR22669:SF10">
    <property type="entry name" value="DELTA-LIKE PROTEIN"/>
    <property type="match status" value="1"/>
</dbReference>
<dbReference type="InterPro" id="IPR000742">
    <property type="entry name" value="EGF"/>
</dbReference>
<evidence type="ECO:0000259" key="2">
    <source>
        <dbReference type="PROSITE" id="PS50026"/>
    </source>
</evidence>
<dbReference type="SUPFAM" id="SSF57196">
    <property type="entry name" value="EGF/Laminin"/>
    <property type="match status" value="1"/>
</dbReference>
<feature type="disulfide bond" evidence="1">
    <location>
        <begin position="34"/>
        <end position="43"/>
    </location>
</feature>
<comment type="caution">
    <text evidence="1">Lacks conserved residue(s) required for the propagation of feature annotation.</text>
</comment>
<keyword evidence="1" id="KW-1015">Disulfide bond</keyword>
<dbReference type="InterPro" id="IPR039178">
    <property type="entry name" value="Lag2"/>
</dbReference>
<dbReference type="PROSITE" id="PS00022">
    <property type="entry name" value="EGF_1"/>
    <property type="match status" value="1"/>
</dbReference>
<evidence type="ECO:0000256" key="1">
    <source>
        <dbReference type="PROSITE-ProRule" id="PRU00076"/>
    </source>
</evidence>
<evidence type="ECO:0000313" key="3">
    <source>
        <dbReference type="EMBL" id="PIC34365.1"/>
    </source>
</evidence>